<dbReference type="RefSeq" id="WP_114495100.1">
    <property type="nucleotide sequence ID" value="NZ_QPJW01000001.1"/>
</dbReference>
<comment type="caution">
    <text evidence="1">The sequence shown here is derived from an EMBL/GenBank/DDBJ whole genome shotgun (WGS) entry which is preliminary data.</text>
</comment>
<dbReference type="EMBL" id="QPJW01000001">
    <property type="protein sequence ID" value="RCX23186.1"/>
    <property type="molecule type" value="Genomic_DNA"/>
</dbReference>
<gene>
    <name evidence="1" type="ORF">DFP94_101780</name>
</gene>
<accession>A0A369BRH1</accession>
<keyword evidence="2" id="KW-1185">Reference proteome</keyword>
<organism evidence="1 2">
    <name type="scientific">Fontibacillus phaseoli</name>
    <dbReference type="NCBI Taxonomy" id="1416533"/>
    <lineage>
        <taxon>Bacteria</taxon>
        <taxon>Bacillati</taxon>
        <taxon>Bacillota</taxon>
        <taxon>Bacilli</taxon>
        <taxon>Bacillales</taxon>
        <taxon>Paenibacillaceae</taxon>
        <taxon>Fontibacillus</taxon>
    </lineage>
</organism>
<dbReference type="Proteomes" id="UP000253090">
    <property type="component" value="Unassembled WGS sequence"/>
</dbReference>
<evidence type="ECO:0000313" key="2">
    <source>
        <dbReference type="Proteomes" id="UP000253090"/>
    </source>
</evidence>
<proteinExistence type="predicted"/>
<evidence type="ECO:0000313" key="1">
    <source>
        <dbReference type="EMBL" id="RCX23186.1"/>
    </source>
</evidence>
<dbReference type="OrthoDB" id="2664786at2"/>
<protein>
    <submittedName>
        <fullName evidence="1">Uncharacterized protein</fullName>
    </submittedName>
</protein>
<name>A0A369BRH1_9BACL</name>
<reference evidence="1 2" key="1">
    <citation type="submission" date="2018-07" db="EMBL/GenBank/DDBJ databases">
        <title>Genomic Encyclopedia of Type Strains, Phase III (KMG-III): the genomes of soil and plant-associated and newly described type strains.</title>
        <authorList>
            <person name="Whitman W."/>
        </authorList>
    </citation>
    <scope>NUCLEOTIDE SEQUENCE [LARGE SCALE GENOMIC DNA]</scope>
    <source>
        <strain evidence="1 2">CECT 8333</strain>
    </source>
</reference>
<dbReference type="AlphaFoldDB" id="A0A369BRH1"/>
<sequence length="95" mass="9642">MAILLPSQIYNLAAGVGKSYYENLNGGTNATITVNNTGANPVNLVVTRVNAPVITYVIPAANSLTLQVALLLVAALQATAAGAVTGTIQIAVSDF</sequence>